<dbReference type="Gene3D" id="3.30.1540.10">
    <property type="entry name" value="formyl-coa transferase, domain 3"/>
    <property type="match status" value="1"/>
</dbReference>
<reference evidence="1 2" key="1">
    <citation type="submission" date="2019-12" db="EMBL/GenBank/DDBJ databases">
        <title>Paraburkholderia acidiphila 7Q-K02 sp. nov and Paraburkholderia acidisoli DHF22 sp. nov., two strains isolated from forest soil.</title>
        <authorList>
            <person name="Gao Z."/>
            <person name="Qiu L."/>
        </authorList>
    </citation>
    <scope>NUCLEOTIDE SEQUENCE [LARGE SCALE GENOMIC DNA]</scope>
    <source>
        <strain evidence="1 2">DHF22</strain>
    </source>
</reference>
<dbReference type="RefSeq" id="WP_158956157.1">
    <property type="nucleotide sequence ID" value="NZ_CP046915.1"/>
</dbReference>
<dbReference type="InterPro" id="IPR044855">
    <property type="entry name" value="CoA-Trfase_III_dom3_sf"/>
</dbReference>
<accession>A0A7Z2GQ29</accession>
<gene>
    <name evidence="1" type="ORF">FAZ98_27950</name>
</gene>
<dbReference type="EMBL" id="CP046915">
    <property type="protein sequence ID" value="QGZ65579.1"/>
    <property type="molecule type" value="Genomic_DNA"/>
</dbReference>
<dbReference type="InterPro" id="IPR050509">
    <property type="entry name" value="CoA-transferase_III"/>
</dbReference>
<keyword evidence="1" id="KW-0808">Transferase</keyword>
<organism evidence="1 2">
    <name type="scientific">Paraburkholderia acidisoli</name>
    <dbReference type="NCBI Taxonomy" id="2571748"/>
    <lineage>
        <taxon>Bacteria</taxon>
        <taxon>Pseudomonadati</taxon>
        <taxon>Pseudomonadota</taxon>
        <taxon>Betaproteobacteria</taxon>
        <taxon>Burkholderiales</taxon>
        <taxon>Burkholderiaceae</taxon>
        <taxon>Paraburkholderia</taxon>
    </lineage>
</organism>
<dbReference type="GO" id="GO:0016740">
    <property type="term" value="F:transferase activity"/>
    <property type="evidence" value="ECO:0007669"/>
    <property type="project" value="UniProtKB-KW"/>
</dbReference>
<sequence>MSVSWSCLKGAKILDLSQLLPGPHATSMLRDMGADIVKVEPPDGGDSLRTFAPALFETLNRGKRIVTLDLKTSAGRAELLSLVETADALVEGFRPGVMSRFGLDHAELARFNPAIVTCSISGFGQWGPYAARPGHDLNFLALGGYWAIPSAMDEDVSRPRLRVADFAASSYAAFSLAVAIMSARESGMGQHLDVSIHECLTAWTAPFASMMIDRQGAPAAPPAVRAENGLYRTADGRHIALGILENKFWCHFVGAVKAHAPLLADARYATVDGRQRHRTALHELLTRTFAAAPLARWIELLSGADVPLTPVLDASELFADAHLNARRMFTDADDGADIRFPVLFSLSNTSL</sequence>
<name>A0A7Z2GQ29_9BURK</name>
<proteinExistence type="predicted"/>
<keyword evidence="2" id="KW-1185">Reference proteome</keyword>
<dbReference type="OrthoDB" id="8523055at2"/>
<dbReference type="InterPro" id="IPR023606">
    <property type="entry name" value="CoA-Trfase_III_dom_1_sf"/>
</dbReference>
<dbReference type="KEGG" id="pacs:FAZ98_27950"/>
<evidence type="ECO:0000313" key="1">
    <source>
        <dbReference type="EMBL" id="QGZ65579.1"/>
    </source>
</evidence>
<dbReference type="PANTHER" id="PTHR48228:SF5">
    <property type="entry name" value="ALPHA-METHYLACYL-COA RACEMASE"/>
    <property type="match status" value="1"/>
</dbReference>
<dbReference type="SUPFAM" id="SSF89796">
    <property type="entry name" value="CoA-transferase family III (CaiB/BaiF)"/>
    <property type="match status" value="1"/>
</dbReference>
<dbReference type="InterPro" id="IPR003673">
    <property type="entry name" value="CoA-Trfase_fam_III"/>
</dbReference>
<dbReference type="Pfam" id="PF02515">
    <property type="entry name" value="CoA_transf_3"/>
    <property type="match status" value="1"/>
</dbReference>
<dbReference type="PANTHER" id="PTHR48228">
    <property type="entry name" value="SUCCINYL-COA--D-CITRAMALATE COA-TRANSFERASE"/>
    <property type="match status" value="1"/>
</dbReference>
<protein>
    <submittedName>
        <fullName evidence="1">CoA transferase</fullName>
    </submittedName>
</protein>
<dbReference type="AlphaFoldDB" id="A0A7Z2GQ29"/>
<dbReference type="Proteomes" id="UP000433577">
    <property type="component" value="Chromosome 3"/>
</dbReference>
<dbReference type="Gene3D" id="3.40.50.10540">
    <property type="entry name" value="Crotonobetainyl-coa:carnitine coa-transferase, domain 1"/>
    <property type="match status" value="1"/>
</dbReference>
<evidence type="ECO:0000313" key="2">
    <source>
        <dbReference type="Proteomes" id="UP000433577"/>
    </source>
</evidence>